<reference evidence="2" key="1">
    <citation type="submission" date="2016-10" db="EMBL/GenBank/DDBJ databases">
        <authorList>
            <person name="Varghese N."/>
            <person name="Submissions S."/>
        </authorList>
    </citation>
    <scope>NUCLEOTIDE SEQUENCE [LARGE SCALE GENOMIC DNA]</scope>
    <source>
        <strain evidence="2">KHC7</strain>
    </source>
</reference>
<dbReference type="EMBL" id="FNBX01000003">
    <property type="protein sequence ID" value="SDF28683.1"/>
    <property type="molecule type" value="Genomic_DNA"/>
</dbReference>
<gene>
    <name evidence="1" type="ORF">SAMN05192586_103150</name>
</gene>
<dbReference type="Proteomes" id="UP000199355">
    <property type="component" value="Unassembled WGS sequence"/>
</dbReference>
<name>A0A1G7JUP9_9BACT</name>
<organism evidence="1 2">
    <name type="scientific">Desulfovibrio legallii</name>
    <dbReference type="NCBI Taxonomy" id="571438"/>
    <lineage>
        <taxon>Bacteria</taxon>
        <taxon>Pseudomonadati</taxon>
        <taxon>Thermodesulfobacteriota</taxon>
        <taxon>Desulfovibrionia</taxon>
        <taxon>Desulfovibrionales</taxon>
        <taxon>Desulfovibrionaceae</taxon>
        <taxon>Desulfovibrio</taxon>
    </lineage>
</organism>
<dbReference type="OrthoDB" id="5459426at2"/>
<dbReference type="RefSeq" id="WP_092152902.1">
    <property type="nucleotide sequence ID" value="NZ_FNBX01000003.1"/>
</dbReference>
<evidence type="ECO:0000313" key="2">
    <source>
        <dbReference type="Proteomes" id="UP000199355"/>
    </source>
</evidence>
<proteinExistence type="predicted"/>
<accession>A0A1G7JUP9</accession>
<protein>
    <submittedName>
        <fullName evidence="1">Uncharacterized protein</fullName>
    </submittedName>
</protein>
<evidence type="ECO:0000313" key="1">
    <source>
        <dbReference type="EMBL" id="SDF28683.1"/>
    </source>
</evidence>
<dbReference type="STRING" id="571438.SAMN05192586_103150"/>
<keyword evidence="2" id="KW-1185">Reference proteome</keyword>
<sequence>MRWYVVDDLTEKETARLQSLLTQMGLAAGMDGLYWLPPPAELLSPLQREHAADCGPHVMGLEVEKTSLRLELLVRARGRLRCDCVHYASPALREHMITWLERLLNDAASDA</sequence>
<dbReference type="AlphaFoldDB" id="A0A1G7JUP9"/>